<keyword evidence="2" id="KW-1185">Reference proteome</keyword>
<accession>A0ACC0C4U6</accession>
<protein>
    <submittedName>
        <fullName evidence="1">Uncharacterized protein</fullName>
    </submittedName>
</protein>
<proteinExistence type="predicted"/>
<evidence type="ECO:0000313" key="1">
    <source>
        <dbReference type="EMBL" id="KAI5679783.1"/>
    </source>
</evidence>
<dbReference type="Proteomes" id="UP001060085">
    <property type="component" value="Linkage Group LG01"/>
</dbReference>
<sequence>MGNCSVPGEDRPNSEANFQIPFDLFVSKKQKKRLGSSRSYIRFADSFGNLVFKVERPPNNKDKSTKASHHTIKLVIDASGKTLISIHKVKNGSWQGFRMQDSREDLIFRVEETLAKLTRTEFDIFLIGENGQESTDFKMRGCPFKRSCTVYKGDSILAETSLMYKLGIQKAFVPRSRFRVTLFPGFTDHPLIVALVAIFFHGRKLWV</sequence>
<organism evidence="1 2">
    <name type="scientific">Catharanthus roseus</name>
    <name type="common">Madagascar periwinkle</name>
    <name type="synonym">Vinca rosea</name>
    <dbReference type="NCBI Taxonomy" id="4058"/>
    <lineage>
        <taxon>Eukaryota</taxon>
        <taxon>Viridiplantae</taxon>
        <taxon>Streptophyta</taxon>
        <taxon>Embryophyta</taxon>
        <taxon>Tracheophyta</taxon>
        <taxon>Spermatophyta</taxon>
        <taxon>Magnoliopsida</taxon>
        <taxon>eudicotyledons</taxon>
        <taxon>Gunneridae</taxon>
        <taxon>Pentapetalae</taxon>
        <taxon>asterids</taxon>
        <taxon>lamiids</taxon>
        <taxon>Gentianales</taxon>
        <taxon>Apocynaceae</taxon>
        <taxon>Rauvolfioideae</taxon>
        <taxon>Vinceae</taxon>
        <taxon>Catharanthinae</taxon>
        <taxon>Catharanthus</taxon>
    </lineage>
</organism>
<comment type="caution">
    <text evidence="1">The sequence shown here is derived from an EMBL/GenBank/DDBJ whole genome shotgun (WGS) entry which is preliminary data.</text>
</comment>
<evidence type="ECO:0000313" key="2">
    <source>
        <dbReference type="Proteomes" id="UP001060085"/>
    </source>
</evidence>
<dbReference type="EMBL" id="CM044701">
    <property type="protein sequence ID" value="KAI5679783.1"/>
    <property type="molecule type" value="Genomic_DNA"/>
</dbReference>
<gene>
    <name evidence="1" type="ORF">M9H77_01010</name>
</gene>
<name>A0ACC0C4U6_CATRO</name>
<reference evidence="2" key="1">
    <citation type="journal article" date="2023" name="Nat. Plants">
        <title>Single-cell RNA sequencing provides a high-resolution roadmap for understanding the multicellular compartmentation of specialized metabolism.</title>
        <authorList>
            <person name="Sun S."/>
            <person name="Shen X."/>
            <person name="Li Y."/>
            <person name="Li Y."/>
            <person name="Wang S."/>
            <person name="Li R."/>
            <person name="Zhang H."/>
            <person name="Shen G."/>
            <person name="Guo B."/>
            <person name="Wei J."/>
            <person name="Xu J."/>
            <person name="St-Pierre B."/>
            <person name="Chen S."/>
            <person name="Sun C."/>
        </authorList>
    </citation>
    <scope>NUCLEOTIDE SEQUENCE [LARGE SCALE GENOMIC DNA]</scope>
</reference>